<dbReference type="GO" id="GO:0071709">
    <property type="term" value="P:membrane assembly"/>
    <property type="evidence" value="ECO:0007669"/>
    <property type="project" value="InterPro"/>
</dbReference>
<dbReference type="OrthoDB" id="9803054at2"/>
<name>A0A1I3NPM1_9BACT</name>
<evidence type="ECO:0000256" key="7">
    <source>
        <dbReference type="ARBA" id="ARBA00023237"/>
    </source>
</evidence>
<protein>
    <recommendedName>
        <fullName evidence="8">Outer membrane protein assembly factor BamA</fullName>
    </recommendedName>
</protein>
<dbReference type="EMBL" id="FORX01000001">
    <property type="protein sequence ID" value="SFJ11112.1"/>
    <property type="molecule type" value="Genomic_DNA"/>
</dbReference>
<feature type="chain" id="PRO_5039912479" description="Outer membrane protein assembly factor BamA" evidence="9">
    <location>
        <begin position="24"/>
        <end position="895"/>
    </location>
</feature>
<evidence type="ECO:0000256" key="2">
    <source>
        <dbReference type="ARBA" id="ARBA00022452"/>
    </source>
</evidence>
<dbReference type="InterPro" id="IPR010827">
    <property type="entry name" value="BamA/TamA_POTRA"/>
</dbReference>
<organism evidence="11 12">
    <name type="scientific">Desulfomicrobium apsheronum</name>
    <dbReference type="NCBI Taxonomy" id="52560"/>
    <lineage>
        <taxon>Bacteria</taxon>
        <taxon>Pseudomonadati</taxon>
        <taxon>Thermodesulfobacteriota</taxon>
        <taxon>Desulfovibrionia</taxon>
        <taxon>Desulfovibrionales</taxon>
        <taxon>Desulfomicrobiaceae</taxon>
        <taxon>Desulfomicrobium</taxon>
    </lineage>
</organism>
<sequence>MKRNAFLCLIVILSLFCTLPGFAEPTKKVIVLPFAVNAAPELAYLEESLPKLLQDRLTALGLEVIPQEETVRLLQEQQVEYLDLGVARDMALLSGAAYAVYGSFSQIGETISIDTRLVEAYGVREPKPFFVVKEGVINILPAIEDTAAKIQTGVQQKDRIASIDVRGNEILDDDVVLMRLRIQPGDVYDPKTVNTELKSLYELGYFDDIAIALEDTAEGKRLIITVKEKPLISAISVEGAEELDADDLLATIATKTGAVLNPRVLADDMGKIRELYRKDGFYNAEIDYTLAQADAKRARLNIIVKEGKKLYVTDIVIQGAKQLDPSDLKDELALTERGMLSWMTGTGVLREEILDRDAAALEAYYGNRGFLNAKVGQPEVTYLDDGITVTFQVEEGERYTVASVKYEGEMIATPEDLNSVIALDDLAAKNEFFDRSVLRSDMQKLVEHYSNFGYAFAEADVNMARNEEEKKLDVTYILSKGNKISINRVLIEGNTKTRDNVIRREMRLVDGDLFDGSLLRRSNARLNRLDFFETVEITPEPTANPSALNLRVKVKEKPTGQFSAGVGYSSYSQVFFSGQVLERNLFGMGYQLGFKGTISAKSADYTATFWNPHYDDTDLGVGMSLYNTMNEYSDYDKQAMGARLLFGYPLGEYTNLSWNYRLERYTIENVDDDADKVIKDIEGQNWASALYASIKRDTTDRRINPSKGVTHQFSVEYAGGLIGGDDDFVKYIADANHYFPIFLETIIHLHAQAGYVMENGSERIPPFERFYLGGMNSVRGYKERTISPVYDQKEGQSGYDEGDEKGGNKSFFFNAEYLVPLHKEMGIVGLVFFDAGKTWDDDESIDMDLYKSVGAGVRWYSPLGPLRLEYGYPLDTVKVDDERKGRFEFSVGQFF</sequence>
<gene>
    <name evidence="11" type="ORF">SAMN04488082_101345</name>
</gene>
<dbReference type="InterPro" id="IPR039910">
    <property type="entry name" value="D15-like"/>
</dbReference>
<dbReference type="Proteomes" id="UP000198635">
    <property type="component" value="Unassembled WGS sequence"/>
</dbReference>
<comment type="subcellular location">
    <subcellularLocation>
        <location evidence="1">Membrane</location>
    </subcellularLocation>
</comment>
<dbReference type="Pfam" id="PF07244">
    <property type="entry name" value="POTRA"/>
    <property type="match status" value="5"/>
</dbReference>
<dbReference type="STRING" id="52560.SAMN04488082_101345"/>
<dbReference type="Gene3D" id="3.10.20.310">
    <property type="entry name" value="membrane protein fhac"/>
    <property type="match status" value="5"/>
</dbReference>
<dbReference type="PANTHER" id="PTHR12815:SF47">
    <property type="entry name" value="TRANSLOCATION AND ASSEMBLY MODULE SUBUNIT TAMA"/>
    <property type="match status" value="1"/>
</dbReference>
<evidence type="ECO:0000313" key="11">
    <source>
        <dbReference type="EMBL" id="SFJ11112.1"/>
    </source>
</evidence>
<dbReference type="NCBIfam" id="TIGR03303">
    <property type="entry name" value="OM_YaeT"/>
    <property type="match status" value="1"/>
</dbReference>
<accession>A0A1I3NPM1</accession>
<feature type="signal peptide" evidence="9">
    <location>
        <begin position="1"/>
        <end position="23"/>
    </location>
</feature>
<feature type="domain" description="POTRA" evidence="10">
    <location>
        <begin position="310"/>
        <end position="396"/>
    </location>
</feature>
<dbReference type="PROSITE" id="PS51779">
    <property type="entry name" value="POTRA"/>
    <property type="match status" value="3"/>
</dbReference>
<keyword evidence="6" id="KW-0472">Membrane</keyword>
<dbReference type="PANTHER" id="PTHR12815">
    <property type="entry name" value="SORTING AND ASSEMBLY MACHINERY SAMM50 PROTEIN FAMILY MEMBER"/>
    <property type="match status" value="1"/>
</dbReference>
<evidence type="ECO:0000259" key="10">
    <source>
        <dbReference type="PROSITE" id="PS51779"/>
    </source>
</evidence>
<keyword evidence="5" id="KW-0677">Repeat</keyword>
<feature type="domain" description="POTRA" evidence="10">
    <location>
        <begin position="158"/>
        <end position="229"/>
    </location>
</feature>
<keyword evidence="3" id="KW-0812">Transmembrane</keyword>
<dbReference type="AlphaFoldDB" id="A0A1I3NPM1"/>
<evidence type="ECO:0000256" key="3">
    <source>
        <dbReference type="ARBA" id="ARBA00022692"/>
    </source>
</evidence>
<proteinExistence type="inferred from homology"/>
<dbReference type="HAMAP" id="MF_01430">
    <property type="entry name" value="OM_assembly_BamA"/>
    <property type="match status" value="1"/>
</dbReference>
<keyword evidence="12" id="KW-1185">Reference proteome</keyword>
<evidence type="ECO:0000256" key="6">
    <source>
        <dbReference type="ARBA" id="ARBA00023136"/>
    </source>
</evidence>
<evidence type="ECO:0000256" key="8">
    <source>
        <dbReference type="NCBIfam" id="TIGR03303"/>
    </source>
</evidence>
<keyword evidence="7" id="KW-0998">Cell outer membrane</keyword>
<keyword evidence="4 9" id="KW-0732">Signal</keyword>
<evidence type="ECO:0000256" key="9">
    <source>
        <dbReference type="SAM" id="SignalP"/>
    </source>
</evidence>
<dbReference type="InterPro" id="IPR000184">
    <property type="entry name" value="Bac_surfAg_D15"/>
</dbReference>
<dbReference type="Pfam" id="PF01103">
    <property type="entry name" value="Omp85"/>
    <property type="match status" value="1"/>
</dbReference>
<evidence type="ECO:0000256" key="1">
    <source>
        <dbReference type="ARBA" id="ARBA00004370"/>
    </source>
</evidence>
<dbReference type="PIRSF" id="PIRSF006076">
    <property type="entry name" value="OM_assembly_OMP85"/>
    <property type="match status" value="1"/>
</dbReference>
<dbReference type="InterPro" id="IPR023707">
    <property type="entry name" value="OM_assembly_BamA"/>
</dbReference>
<feature type="domain" description="POTRA" evidence="10">
    <location>
        <begin position="484"/>
        <end position="557"/>
    </location>
</feature>
<dbReference type="GO" id="GO:0009279">
    <property type="term" value="C:cell outer membrane"/>
    <property type="evidence" value="ECO:0007669"/>
    <property type="project" value="UniProtKB-UniRule"/>
</dbReference>
<dbReference type="RefSeq" id="WP_092372401.1">
    <property type="nucleotide sequence ID" value="NZ_FORX01000001.1"/>
</dbReference>
<evidence type="ECO:0000313" key="12">
    <source>
        <dbReference type="Proteomes" id="UP000198635"/>
    </source>
</evidence>
<keyword evidence="2" id="KW-1134">Transmembrane beta strand</keyword>
<reference evidence="12" key="1">
    <citation type="submission" date="2016-10" db="EMBL/GenBank/DDBJ databases">
        <authorList>
            <person name="Varghese N."/>
            <person name="Submissions S."/>
        </authorList>
    </citation>
    <scope>NUCLEOTIDE SEQUENCE [LARGE SCALE GENOMIC DNA]</scope>
    <source>
        <strain evidence="12">DSM 5918</strain>
    </source>
</reference>
<evidence type="ECO:0000256" key="4">
    <source>
        <dbReference type="ARBA" id="ARBA00022729"/>
    </source>
</evidence>
<dbReference type="Gene3D" id="2.40.160.50">
    <property type="entry name" value="membrane protein fhac: a member of the omp85/tpsb transporter family"/>
    <property type="match status" value="1"/>
</dbReference>
<evidence type="ECO:0000256" key="5">
    <source>
        <dbReference type="ARBA" id="ARBA00022737"/>
    </source>
</evidence>
<dbReference type="InterPro" id="IPR034746">
    <property type="entry name" value="POTRA"/>
</dbReference>